<dbReference type="InterPro" id="IPR010559">
    <property type="entry name" value="Sig_transdc_His_kin_internal"/>
</dbReference>
<dbReference type="GO" id="GO:0016020">
    <property type="term" value="C:membrane"/>
    <property type="evidence" value="ECO:0007669"/>
    <property type="project" value="InterPro"/>
</dbReference>
<keyword evidence="5" id="KW-1185">Reference proteome</keyword>
<feature type="coiled-coil region" evidence="1">
    <location>
        <begin position="424"/>
        <end position="453"/>
    </location>
</feature>
<dbReference type="Gene3D" id="1.25.40.10">
    <property type="entry name" value="Tetratricopeptide repeat domain"/>
    <property type="match status" value="2"/>
</dbReference>
<dbReference type="Pfam" id="PF13432">
    <property type="entry name" value="TPR_16"/>
    <property type="match status" value="1"/>
</dbReference>
<keyword evidence="2" id="KW-0812">Transmembrane</keyword>
<dbReference type="PANTHER" id="PTHR34220">
    <property type="entry name" value="SENSOR HISTIDINE KINASE YPDA"/>
    <property type="match status" value="1"/>
</dbReference>
<dbReference type="InterPro" id="IPR011990">
    <property type="entry name" value="TPR-like_helical_dom_sf"/>
</dbReference>
<feature type="transmembrane region" description="Helical" evidence="2">
    <location>
        <begin position="470"/>
        <end position="489"/>
    </location>
</feature>
<reference evidence="4 5" key="1">
    <citation type="submission" date="2018-05" db="EMBL/GenBank/DDBJ databases">
        <title>Brumimicrobium oceani sp. nov., isolated from coastal sediment.</title>
        <authorList>
            <person name="Kou Y."/>
        </authorList>
    </citation>
    <scope>NUCLEOTIDE SEQUENCE [LARGE SCALE GENOMIC DNA]</scope>
    <source>
        <strain evidence="4 5">C305</strain>
    </source>
</reference>
<dbReference type="InterPro" id="IPR036890">
    <property type="entry name" value="HATPase_C_sf"/>
</dbReference>
<dbReference type="GO" id="GO:0000155">
    <property type="term" value="F:phosphorelay sensor kinase activity"/>
    <property type="evidence" value="ECO:0007669"/>
    <property type="project" value="InterPro"/>
</dbReference>
<sequence>MKFIISTFILIISFALFAGNEINYERKIVNAQTNAEKEKHYLSWISYLSQSNTLACDSVIKQRSNYISQLSDKGKIALLVTQFNNTRLGGTKNTFDIIGQELQKEDLLLVEGIIKCLKKETISEEEYAKIKGNIEHYKDATRKSVFYAISTCKANIDEQSIIDFFNLSIKYAKQSDVKSLASSIHDIASLFYLEIEDFQKAIQNQQKGISFAKENKLSANTVSHLVSIGHIHFELGQFDKAEEAFLEAQELLKGLNIDYVSGQLYNYLGELYNAKKELSKSIQYYQKSLINFYNIQYNTGLVNVHKNIGKAYFDKGDIDLAAKNYELSLQFSAITTGDEEKGELYCLISQLHLSKNQLQQSEVYIKKAINYWQNKNLVLPLHKAYFKYAEIKYKQGNHKEANLYYRQYIKMSDSIYSQETDRKVAELSELFKTEQKERKIIEQEKKLEEELSERLLIQNKLTYSKKLNQLILAILLVSIGLFVAIFVLIKNKNKQEQLKKKQREIELQQTLLRSQMNPHFIFNAMSVIQSYIYDEDIKNSSKFLVHFSKLMRLMLENNAKEFISLEKEIEIINRYLVIQKMRFEDRFDFTIESDSIEDQARVFIPPMLVQPFIENAIEHGALDKVNNGLIRIKYEIVGNLFKFIIEDNGVGRKASSKKKKSADSENHRSMAIDLTKGRISLLNEKHKSKGYLRIEDLNQEKETGTLVTITTPFKINY</sequence>
<evidence type="ECO:0000313" key="5">
    <source>
        <dbReference type="Proteomes" id="UP000245370"/>
    </source>
</evidence>
<comment type="caution">
    <text evidence="4">The sequence shown here is derived from an EMBL/GenBank/DDBJ whole genome shotgun (WGS) entry which is preliminary data.</text>
</comment>
<protein>
    <recommendedName>
        <fullName evidence="3">Signal transduction histidine kinase internal region domain-containing protein</fullName>
    </recommendedName>
</protein>
<dbReference type="InterPro" id="IPR019734">
    <property type="entry name" value="TPR_rpt"/>
</dbReference>
<dbReference type="SUPFAM" id="SSF55874">
    <property type="entry name" value="ATPase domain of HSP90 chaperone/DNA topoisomerase II/histidine kinase"/>
    <property type="match status" value="1"/>
</dbReference>
<dbReference type="Pfam" id="PF06580">
    <property type="entry name" value="His_kinase"/>
    <property type="match status" value="1"/>
</dbReference>
<accession>A0A2U2XBY5</accession>
<organism evidence="4 5">
    <name type="scientific">Brumimicrobium oceani</name>
    <dbReference type="NCBI Taxonomy" id="2100725"/>
    <lineage>
        <taxon>Bacteria</taxon>
        <taxon>Pseudomonadati</taxon>
        <taxon>Bacteroidota</taxon>
        <taxon>Flavobacteriia</taxon>
        <taxon>Flavobacteriales</taxon>
        <taxon>Crocinitomicaceae</taxon>
        <taxon>Brumimicrobium</taxon>
    </lineage>
</organism>
<dbReference type="Proteomes" id="UP000245370">
    <property type="component" value="Unassembled WGS sequence"/>
</dbReference>
<keyword evidence="2" id="KW-1133">Transmembrane helix</keyword>
<dbReference type="AlphaFoldDB" id="A0A2U2XBY5"/>
<dbReference type="SUPFAM" id="SSF48452">
    <property type="entry name" value="TPR-like"/>
    <property type="match status" value="1"/>
</dbReference>
<dbReference type="OrthoDB" id="6190788at2"/>
<evidence type="ECO:0000256" key="2">
    <source>
        <dbReference type="SAM" id="Phobius"/>
    </source>
</evidence>
<feature type="domain" description="Signal transduction histidine kinase internal region" evidence="3">
    <location>
        <begin position="509"/>
        <end position="587"/>
    </location>
</feature>
<dbReference type="RefSeq" id="WP_109359676.1">
    <property type="nucleotide sequence ID" value="NZ_QFRJ01000007.1"/>
</dbReference>
<evidence type="ECO:0000313" key="4">
    <source>
        <dbReference type="EMBL" id="PWH85273.1"/>
    </source>
</evidence>
<gene>
    <name evidence="4" type="ORF">DIT68_10060</name>
</gene>
<keyword evidence="1" id="KW-0175">Coiled coil</keyword>
<evidence type="ECO:0000259" key="3">
    <source>
        <dbReference type="Pfam" id="PF06580"/>
    </source>
</evidence>
<dbReference type="InterPro" id="IPR050640">
    <property type="entry name" value="Bact_2-comp_sensor_kinase"/>
</dbReference>
<dbReference type="EMBL" id="QFRJ01000007">
    <property type="protein sequence ID" value="PWH85273.1"/>
    <property type="molecule type" value="Genomic_DNA"/>
</dbReference>
<proteinExistence type="predicted"/>
<dbReference type="Pfam" id="PF13181">
    <property type="entry name" value="TPR_8"/>
    <property type="match status" value="1"/>
</dbReference>
<reference evidence="4 5" key="2">
    <citation type="submission" date="2018-05" db="EMBL/GenBank/DDBJ databases">
        <authorList>
            <person name="Lanie J.A."/>
            <person name="Ng W.-L."/>
            <person name="Kazmierczak K.M."/>
            <person name="Andrzejewski T.M."/>
            <person name="Davidsen T.M."/>
            <person name="Wayne K.J."/>
            <person name="Tettelin H."/>
            <person name="Glass J.I."/>
            <person name="Rusch D."/>
            <person name="Podicherti R."/>
            <person name="Tsui H.-C.T."/>
            <person name="Winkler M.E."/>
        </authorList>
    </citation>
    <scope>NUCLEOTIDE SEQUENCE [LARGE SCALE GENOMIC DNA]</scope>
    <source>
        <strain evidence="4 5">C305</strain>
    </source>
</reference>
<dbReference type="Gene3D" id="3.30.565.10">
    <property type="entry name" value="Histidine kinase-like ATPase, C-terminal domain"/>
    <property type="match status" value="1"/>
</dbReference>
<evidence type="ECO:0000256" key="1">
    <source>
        <dbReference type="SAM" id="Coils"/>
    </source>
</evidence>
<name>A0A2U2XBY5_9FLAO</name>
<dbReference type="SMART" id="SM00028">
    <property type="entry name" value="TPR"/>
    <property type="match status" value="5"/>
</dbReference>
<dbReference type="PANTHER" id="PTHR34220:SF7">
    <property type="entry name" value="SENSOR HISTIDINE KINASE YPDA"/>
    <property type="match status" value="1"/>
</dbReference>
<keyword evidence="2" id="KW-0472">Membrane</keyword>